<proteinExistence type="predicted"/>
<evidence type="ECO:0000259" key="1">
    <source>
        <dbReference type="PROSITE" id="PS50112"/>
    </source>
</evidence>
<sequence>MSDKLNSINSDFHFPMLELIVNNIKEGVVVTDTGGVILWVNPAFTTITGYSAEEAIGQNPRILKSDYHEYSFYKNLWDSILTGGFWEQEIWNRRKSGEVYPELLSIYALKDHRNVTRYFVSIFTDLTDMKAKDRQLHNYLYVDPLTGLYNRNYFLKDLKLDVRMDQPRH</sequence>
<dbReference type="PROSITE" id="PS50112">
    <property type="entry name" value="PAS"/>
    <property type="match status" value="1"/>
</dbReference>
<dbReference type="InterPro" id="IPR000014">
    <property type="entry name" value="PAS"/>
</dbReference>
<dbReference type="PANTHER" id="PTHR46663">
    <property type="entry name" value="DIGUANYLATE CYCLASE DGCT-RELATED"/>
    <property type="match status" value="1"/>
</dbReference>
<keyword evidence="4" id="KW-1185">Reference proteome</keyword>
<dbReference type="CDD" id="cd00130">
    <property type="entry name" value="PAS"/>
    <property type="match status" value="1"/>
</dbReference>
<dbReference type="PROSITE" id="PS50113">
    <property type="entry name" value="PAC"/>
    <property type="match status" value="1"/>
</dbReference>
<name>A0A1H3GHS8_9BACT</name>
<gene>
    <name evidence="3" type="ORF">SAMN03080603_01503</name>
</gene>
<evidence type="ECO:0000313" key="4">
    <source>
        <dbReference type="Proteomes" id="UP000199266"/>
    </source>
</evidence>
<dbReference type="InterPro" id="IPR035965">
    <property type="entry name" value="PAS-like_dom_sf"/>
</dbReference>
<accession>A0A1H3GHS8</accession>
<dbReference type="EMBL" id="FNPD01000008">
    <property type="protein sequence ID" value="SDY02054.1"/>
    <property type="molecule type" value="Genomic_DNA"/>
</dbReference>
<feature type="domain" description="PAC" evidence="2">
    <location>
        <begin position="86"/>
        <end position="138"/>
    </location>
</feature>
<reference evidence="4" key="1">
    <citation type="submission" date="2016-10" db="EMBL/GenBank/DDBJ databases">
        <authorList>
            <person name="Varghese N."/>
            <person name="Submissions S."/>
        </authorList>
    </citation>
    <scope>NUCLEOTIDE SEQUENCE [LARGE SCALE GENOMIC DNA]</scope>
    <source>
        <strain evidence="4">DSM 13490</strain>
    </source>
</reference>
<dbReference type="Gene3D" id="3.30.450.20">
    <property type="entry name" value="PAS domain"/>
    <property type="match status" value="1"/>
</dbReference>
<dbReference type="SUPFAM" id="SSF55785">
    <property type="entry name" value="PYP-like sensor domain (PAS domain)"/>
    <property type="match status" value="1"/>
</dbReference>
<dbReference type="SMART" id="SM00091">
    <property type="entry name" value="PAS"/>
    <property type="match status" value="1"/>
</dbReference>
<dbReference type="AlphaFoldDB" id="A0A1H3GHS8"/>
<dbReference type="NCBIfam" id="TIGR00229">
    <property type="entry name" value="sensory_box"/>
    <property type="match status" value="1"/>
</dbReference>
<organism evidence="3 4">
    <name type="scientific">Acetomicrobium thermoterrenum DSM 13490</name>
    <dbReference type="NCBI Taxonomy" id="1120987"/>
    <lineage>
        <taxon>Bacteria</taxon>
        <taxon>Thermotogati</taxon>
        <taxon>Synergistota</taxon>
        <taxon>Synergistia</taxon>
        <taxon>Synergistales</taxon>
        <taxon>Acetomicrobiaceae</taxon>
        <taxon>Acetomicrobium</taxon>
    </lineage>
</organism>
<protein>
    <submittedName>
        <fullName evidence="3">PAS domain S-box-containing protein</fullName>
    </submittedName>
</protein>
<dbReference type="InterPro" id="IPR000700">
    <property type="entry name" value="PAS-assoc_C"/>
</dbReference>
<feature type="domain" description="PAS" evidence="1">
    <location>
        <begin position="13"/>
        <end position="59"/>
    </location>
</feature>
<dbReference type="PANTHER" id="PTHR46663:SF3">
    <property type="entry name" value="SLL0267 PROTEIN"/>
    <property type="match status" value="1"/>
</dbReference>
<evidence type="ECO:0000259" key="2">
    <source>
        <dbReference type="PROSITE" id="PS50113"/>
    </source>
</evidence>
<dbReference type="Proteomes" id="UP000199266">
    <property type="component" value="Unassembled WGS sequence"/>
</dbReference>
<dbReference type="Pfam" id="PF13426">
    <property type="entry name" value="PAS_9"/>
    <property type="match status" value="1"/>
</dbReference>
<evidence type="ECO:0000313" key="3">
    <source>
        <dbReference type="EMBL" id="SDY02054.1"/>
    </source>
</evidence>
<dbReference type="RefSeq" id="WP_091461770.1">
    <property type="nucleotide sequence ID" value="NZ_FNPD01000008.1"/>
</dbReference>
<dbReference type="InterPro" id="IPR052163">
    <property type="entry name" value="DGC-Regulatory_Protein"/>
</dbReference>